<dbReference type="PANTHER" id="PTHR14131">
    <property type="entry name" value="ANOSMIN"/>
    <property type="match status" value="1"/>
</dbReference>
<dbReference type="PROSITE" id="PS50853">
    <property type="entry name" value="FN3"/>
    <property type="match status" value="1"/>
</dbReference>
<dbReference type="STRING" id="303518.ENSPNYP00000017040"/>
<feature type="domain" description="Fibronectin type-III" evidence="3">
    <location>
        <begin position="171"/>
        <end position="272"/>
    </location>
</feature>
<dbReference type="SUPFAM" id="SSF57256">
    <property type="entry name" value="Elafin-like"/>
    <property type="match status" value="1"/>
</dbReference>
<dbReference type="GO" id="GO:0048922">
    <property type="term" value="P:posterior lateral line neuromast deposition"/>
    <property type="evidence" value="ECO:0007669"/>
    <property type="project" value="Ensembl"/>
</dbReference>
<dbReference type="SMART" id="SM00217">
    <property type="entry name" value="WAP"/>
    <property type="match status" value="1"/>
</dbReference>
<feature type="domain" description="WAP" evidence="4">
    <location>
        <begin position="112"/>
        <end position="161"/>
    </location>
</feature>
<evidence type="ECO:0000259" key="3">
    <source>
        <dbReference type="PROSITE" id="PS50853"/>
    </source>
</evidence>
<evidence type="ECO:0000313" key="5">
    <source>
        <dbReference type="Ensembl" id="ENSPNYP00000017040.1"/>
    </source>
</evidence>
<protein>
    <submittedName>
        <fullName evidence="5">Anosmin-1-like</fullName>
    </submittedName>
</protein>
<dbReference type="GO" id="GO:0030414">
    <property type="term" value="F:peptidase inhibitor activity"/>
    <property type="evidence" value="ECO:0007669"/>
    <property type="project" value="InterPro"/>
</dbReference>
<dbReference type="AlphaFoldDB" id="A0A3B4G2D7"/>
<dbReference type="Ensembl" id="ENSPNYT00000017463.1">
    <property type="protein sequence ID" value="ENSPNYP00000017040.1"/>
    <property type="gene ID" value="ENSPNYG00000012885.1"/>
</dbReference>
<accession>A0A3B4G2D7</accession>
<dbReference type="Pfam" id="PF17869">
    <property type="entry name" value="Cys_box"/>
    <property type="match status" value="1"/>
</dbReference>
<feature type="region of interest" description="Disordered" evidence="1">
    <location>
        <begin position="259"/>
        <end position="300"/>
    </location>
</feature>
<dbReference type="InterPro" id="IPR003961">
    <property type="entry name" value="FN3_dom"/>
</dbReference>
<dbReference type="FunFam" id="4.10.75.10:FF:000001">
    <property type="entry name" value="Anosmin 1"/>
    <property type="match status" value="1"/>
</dbReference>
<feature type="signal peptide" evidence="2">
    <location>
        <begin position="1"/>
        <end position="20"/>
    </location>
</feature>
<dbReference type="InterPro" id="IPR036645">
    <property type="entry name" value="Elafin-like_sf"/>
</dbReference>
<dbReference type="GO" id="GO:0005576">
    <property type="term" value="C:extracellular region"/>
    <property type="evidence" value="ECO:0007669"/>
    <property type="project" value="InterPro"/>
</dbReference>
<sequence>MSVRRAGLVLLCAMLAVTCARRSSPEQEDVQEKTNSARCTSRCLTLHMTQLTAAFRHLQSDQVLVWCENHRRCAQCLQPCKELWETRKVASPKSCEKQTECVTSREFLASLRSSRQGDCPPPQRATGFAAACVESCSSDQHCPSPRKCCSNSCGHTCQAPANLYKGVPLKPRRDISFLEDSEGRVKVMWVSKFNVSVEPVVYILQSRWNIGIHPSEDHASPWATVAMTLSEDAILSDLRPQRWYQFRVAAINSHGSRGFTTPSKHYISSKDPSPPEPPTNVRVSNQTLNRTQSASQFTERSMESGVTVAVLLRWEPPKEGDLPVHNYRITWMSRHTHAAQKHKHTLQAHTHTVASNTHARPAQSRTPTQGRKESNSRVTQGAQCEVWLHGLPPATSYLLSVQTVAYWGQKRLKSPRAQLVFTTIPHAGNEIKMPSIFLQCKKSKIAQRGGVIPVALGNLRLEVAAPHYHNNQLQVKVFWKWPQHVRQRHAGPYILRWRPHTCSTNVTSMERTTTVQGTHHTITGLLFACKYGVAVALKADPRSEAVAWLTTPTCSSVRVRGGKSLLCNTEKRLLSGRKVVLRPERLTADFQQVNGTLLATFRWRLSQHALHPTAVEGFQFTWMLQSEVAGKADGLEDTLISQTQTIAPSQRSVTVYGLQADSVYQLQLQVLTAGGSSGTAVSKTIYTPAINTTL</sequence>
<dbReference type="CDD" id="cd00063">
    <property type="entry name" value="FN3"/>
    <property type="match status" value="2"/>
</dbReference>
<evidence type="ECO:0000256" key="2">
    <source>
        <dbReference type="SAM" id="SignalP"/>
    </source>
</evidence>
<feature type="compositionally biased region" description="Polar residues" evidence="1">
    <location>
        <begin position="347"/>
        <end position="369"/>
    </location>
</feature>
<name>A0A3B4G2D7_9CICH</name>
<dbReference type="Gene3D" id="4.10.75.10">
    <property type="entry name" value="Elafin-like"/>
    <property type="match status" value="1"/>
</dbReference>
<dbReference type="PANTHER" id="PTHR14131:SF7">
    <property type="entry name" value="ANOSMIN 1B"/>
    <property type="match status" value="1"/>
</dbReference>
<organism evidence="5">
    <name type="scientific">Pundamilia nyererei</name>
    <dbReference type="NCBI Taxonomy" id="303518"/>
    <lineage>
        <taxon>Eukaryota</taxon>
        <taxon>Metazoa</taxon>
        <taxon>Chordata</taxon>
        <taxon>Craniata</taxon>
        <taxon>Vertebrata</taxon>
        <taxon>Euteleostomi</taxon>
        <taxon>Actinopterygii</taxon>
        <taxon>Neopterygii</taxon>
        <taxon>Teleostei</taxon>
        <taxon>Neoteleostei</taxon>
        <taxon>Acanthomorphata</taxon>
        <taxon>Ovalentaria</taxon>
        <taxon>Cichlomorphae</taxon>
        <taxon>Cichliformes</taxon>
        <taxon>Cichlidae</taxon>
        <taxon>African cichlids</taxon>
        <taxon>Pseudocrenilabrinae</taxon>
        <taxon>Haplochromini</taxon>
        <taxon>Pundamilia</taxon>
    </lineage>
</organism>
<dbReference type="Gene3D" id="2.60.40.10">
    <property type="entry name" value="Immunoglobulins"/>
    <property type="match status" value="2"/>
</dbReference>
<dbReference type="InterPro" id="IPR013783">
    <property type="entry name" value="Ig-like_fold"/>
</dbReference>
<dbReference type="GO" id="GO:0009986">
    <property type="term" value="C:cell surface"/>
    <property type="evidence" value="ECO:0007669"/>
    <property type="project" value="TreeGrafter"/>
</dbReference>
<dbReference type="Pfam" id="PF00095">
    <property type="entry name" value="WAP"/>
    <property type="match status" value="1"/>
</dbReference>
<proteinExistence type="predicted"/>
<dbReference type="InterPro" id="IPR040957">
    <property type="entry name" value="Anosmin-1_Cys_box"/>
</dbReference>
<dbReference type="InterPro" id="IPR008197">
    <property type="entry name" value="WAP_dom"/>
</dbReference>
<feature type="region of interest" description="Disordered" evidence="1">
    <location>
        <begin position="341"/>
        <end position="378"/>
    </location>
</feature>
<dbReference type="GeneTree" id="ENSGT00440000033720"/>
<reference evidence="5" key="1">
    <citation type="submission" date="2023-09" db="UniProtKB">
        <authorList>
            <consortium name="Ensembl"/>
        </authorList>
    </citation>
    <scope>IDENTIFICATION</scope>
</reference>
<evidence type="ECO:0000259" key="4">
    <source>
        <dbReference type="PROSITE" id="PS51390"/>
    </source>
</evidence>
<dbReference type="GO" id="GO:0030182">
    <property type="term" value="P:neuron differentiation"/>
    <property type="evidence" value="ECO:0007669"/>
    <property type="project" value="TreeGrafter"/>
</dbReference>
<dbReference type="InterPro" id="IPR042447">
    <property type="entry name" value="Anosmin-1"/>
</dbReference>
<feature type="chain" id="PRO_5017231875" evidence="2">
    <location>
        <begin position="21"/>
        <end position="694"/>
    </location>
</feature>
<feature type="compositionally biased region" description="Polar residues" evidence="1">
    <location>
        <begin position="281"/>
        <end position="299"/>
    </location>
</feature>
<dbReference type="SUPFAM" id="SSF49265">
    <property type="entry name" value="Fibronectin type III"/>
    <property type="match status" value="2"/>
</dbReference>
<dbReference type="CDD" id="cd00199">
    <property type="entry name" value="WAP"/>
    <property type="match status" value="1"/>
</dbReference>
<keyword evidence="2" id="KW-0732">Signal</keyword>
<dbReference type="SMART" id="SM00060">
    <property type="entry name" value="FN3"/>
    <property type="match status" value="4"/>
</dbReference>
<dbReference type="InterPro" id="IPR036116">
    <property type="entry name" value="FN3_sf"/>
</dbReference>
<evidence type="ECO:0000256" key="1">
    <source>
        <dbReference type="SAM" id="MobiDB-lite"/>
    </source>
</evidence>
<dbReference type="PROSITE" id="PS51390">
    <property type="entry name" value="WAP"/>
    <property type="match status" value="1"/>
</dbReference>